<dbReference type="PROSITE" id="PS51257">
    <property type="entry name" value="PROKAR_LIPOPROTEIN"/>
    <property type="match status" value="1"/>
</dbReference>
<keyword evidence="1" id="KW-0732">Signal</keyword>
<comment type="caution">
    <text evidence="2">The sequence shown here is derived from an EMBL/GenBank/DDBJ whole genome shotgun (WGS) entry which is preliminary data.</text>
</comment>
<evidence type="ECO:0000256" key="1">
    <source>
        <dbReference type="SAM" id="SignalP"/>
    </source>
</evidence>
<evidence type="ECO:0000313" key="3">
    <source>
        <dbReference type="Proteomes" id="UP000229498"/>
    </source>
</evidence>
<dbReference type="RefSeq" id="WP_109794619.1">
    <property type="nucleotide sequence ID" value="NZ_PHIG01000047.1"/>
</dbReference>
<proteinExistence type="predicted"/>
<evidence type="ECO:0000313" key="2">
    <source>
        <dbReference type="EMBL" id="PJK28172.1"/>
    </source>
</evidence>
<keyword evidence="3" id="KW-1185">Reference proteome</keyword>
<feature type="signal peptide" evidence="1">
    <location>
        <begin position="1"/>
        <end position="19"/>
    </location>
</feature>
<organism evidence="2 3">
    <name type="scientific">Minwuia thermotolerans</name>
    <dbReference type="NCBI Taxonomy" id="2056226"/>
    <lineage>
        <taxon>Bacteria</taxon>
        <taxon>Pseudomonadati</taxon>
        <taxon>Pseudomonadota</taxon>
        <taxon>Alphaproteobacteria</taxon>
        <taxon>Minwuiales</taxon>
        <taxon>Minwuiaceae</taxon>
        <taxon>Minwuia</taxon>
    </lineage>
</organism>
<dbReference type="OrthoDB" id="7362229at2"/>
<accession>A0A2M9FXH8</accession>
<dbReference type="EMBL" id="PHIG01000047">
    <property type="protein sequence ID" value="PJK28172.1"/>
    <property type="molecule type" value="Genomic_DNA"/>
</dbReference>
<name>A0A2M9FXH8_9PROT</name>
<feature type="chain" id="PRO_5014624536" description="Lipoprotein" evidence="1">
    <location>
        <begin position="20"/>
        <end position="299"/>
    </location>
</feature>
<dbReference type="Proteomes" id="UP000229498">
    <property type="component" value="Unassembled WGS sequence"/>
</dbReference>
<protein>
    <recommendedName>
        <fullName evidence="4">Lipoprotein</fullName>
    </recommendedName>
</protein>
<gene>
    <name evidence="2" type="ORF">CVT23_17485</name>
</gene>
<sequence length="299" mass="33198">MKTTAQRLGLIAVFSGILAACGTSQNAFQKQTGVELPEETGVFAIRGDELQRLDGSPEWENETWAERSDLSPNVRFVIHDPAATGAGVRLWRVAWARSEVNGPAAVMPLEGSRWVVARLSEFETPVSVNRFPDHPGYLLVEPVQRVEPGLYQLEVGPTGEVRRARVGVNWPGVERRRYSSRNCVDRYSDLSPAYRPCRSQGEVFNEMARRGLAIELTDTQVQDGTLTLRGRIVNQARRLRTIPPLEAELVDAEGNVLQRWLFEPSSRSIEAGDDVSFTTSTANPPRGTKKANIRFLDAG</sequence>
<reference evidence="2 3" key="1">
    <citation type="submission" date="2017-11" db="EMBL/GenBank/DDBJ databases">
        <title>Draft genome sequence of Rhizobiales bacterium SY3-13.</title>
        <authorList>
            <person name="Sun C."/>
        </authorList>
    </citation>
    <scope>NUCLEOTIDE SEQUENCE [LARGE SCALE GENOMIC DNA]</scope>
    <source>
        <strain evidence="2 3">SY3-13</strain>
    </source>
</reference>
<dbReference type="AlphaFoldDB" id="A0A2M9FXH8"/>
<evidence type="ECO:0008006" key="4">
    <source>
        <dbReference type="Google" id="ProtNLM"/>
    </source>
</evidence>